<keyword evidence="3" id="KW-1133">Transmembrane helix</keyword>
<dbReference type="CDD" id="cd19588">
    <property type="entry name" value="serpin_miropin-like"/>
    <property type="match status" value="1"/>
</dbReference>
<dbReference type="Proteomes" id="UP000034601">
    <property type="component" value="Unassembled WGS sequence"/>
</dbReference>
<reference evidence="5 6" key="1">
    <citation type="journal article" date="2015" name="Nature">
        <title>rRNA introns, odd ribosomes, and small enigmatic genomes across a large radiation of phyla.</title>
        <authorList>
            <person name="Brown C.T."/>
            <person name="Hug L.A."/>
            <person name="Thomas B.C."/>
            <person name="Sharon I."/>
            <person name="Castelle C.J."/>
            <person name="Singh A."/>
            <person name="Wilkins M.J."/>
            <person name="Williams K.H."/>
            <person name="Banfield J.F."/>
        </authorList>
    </citation>
    <scope>NUCLEOTIDE SEQUENCE [LARGE SCALE GENOMIC DNA]</scope>
</reference>
<dbReference type="InterPro" id="IPR000215">
    <property type="entry name" value="Serpin_fam"/>
</dbReference>
<sequence length="445" mass="50345">MDLPKYQTGFALILFIVGLFITSASIVGGAFYLKANHPSLVNKLSSIPKHKPITPKSQPGVTQIKKDPTPPLLPPGLDQKFVSAQNNFSFKLFQELVKVDSLKNIFISPSGISLALSMVYQGALDQTKDALTQTLNIQDIFKEDLNKNNQDLLNILKSTDPKVEISVANSIWGKKDIKFNQDFIDTNQKYYQAQVKNLDFTQPNAAATINNWVKENTKNKIAQIVSSPFPKNTVLYLINAVYFKGIWTKEFDKKLTKDQDFTAANKLKKQHPMMEQKGTFKYLENDDFQAIDLPYGQEGRFSMYLFLPKYGLKQFTATLSAQSWNGWMEEFRETEGTIILPKFKMEYEKELKNPLINLGMGIAFGAKANFDNLAKDIYLSTVKQKTYIEVSEEGINASGVSSMQTPDKAAKPFSIQINKPFFFAVRDNRLETILFMGIINDPKLT</sequence>
<dbReference type="InterPro" id="IPR036186">
    <property type="entry name" value="Serpin_sf"/>
</dbReference>
<protein>
    <submittedName>
        <fullName evidence="5">Proteinase inhibitor I4 serpin</fullName>
    </submittedName>
</protein>
<dbReference type="InterPro" id="IPR023796">
    <property type="entry name" value="Serpin_dom"/>
</dbReference>
<dbReference type="GO" id="GO:0005615">
    <property type="term" value="C:extracellular space"/>
    <property type="evidence" value="ECO:0007669"/>
    <property type="project" value="InterPro"/>
</dbReference>
<proteinExistence type="inferred from homology"/>
<dbReference type="Gene3D" id="2.30.39.10">
    <property type="entry name" value="Alpha-1-antitrypsin, domain 1"/>
    <property type="match status" value="1"/>
</dbReference>
<dbReference type="EMBL" id="LCAB01000018">
    <property type="protein sequence ID" value="KKR82099.1"/>
    <property type="molecule type" value="Genomic_DNA"/>
</dbReference>
<comment type="caution">
    <text evidence="5">The sequence shown here is derived from an EMBL/GenBank/DDBJ whole genome shotgun (WGS) entry which is preliminary data.</text>
</comment>
<dbReference type="PROSITE" id="PS00284">
    <property type="entry name" value="SERPIN"/>
    <property type="match status" value="1"/>
</dbReference>
<evidence type="ECO:0000256" key="2">
    <source>
        <dbReference type="SAM" id="MobiDB-lite"/>
    </source>
</evidence>
<evidence type="ECO:0000256" key="3">
    <source>
        <dbReference type="SAM" id="Phobius"/>
    </source>
</evidence>
<dbReference type="PANTHER" id="PTHR11461:SF211">
    <property type="entry name" value="GH10112P-RELATED"/>
    <property type="match status" value="1"/>
</dbReference>
<feature type="transmembrane region" description="Helical" evidence="3">
    <location>
        <begin position="12"/>
        <end position="33"/>
    </location>
</feature>
<dbReference type="InterPro" id="IPR042185">
    <property type="entry name" value="Serpin_sf_2"/>
</dbReference>
<keyword evidence="3" id="KW-0812">Transmembrane</keyword>
<gene>
    <name evidence="5" type="ORF">UU29_C0018G0026</name>
</gene>
<dbReference type="GO" id="GO:0004867">
    <property type="term" value="F:serine-type endopeptidase inhibitor activity"/>
    <property type="evidence" value="ECO:0007669"/>
    <property type="project" value="InterPro"/>
</dbReference>
<comment type="similarity">
    <text evidence="1">Belongs to the serpin family.</text>
</comment>
<organism evidence="5 6">
    <name type="scientific">Candidatus Daviesbacteria bacterium GW2011_GWA2_40_9</name>
    <dbReference type="NCBI Taxonomy" id="1618424"/>
    <lineage>
        <taxon>Bacteria</taxon>
        <taxon>Candidatus Daviesiibacteriota</taxon>
    </lineage>
</organism>
<dbReference type="SUPFAM" id="SSF56574">
    <property type="entry name" value="Serpins"/>
    <property type="match status" value="1"/>
</dbReference>
<evidence type="ECO:0000313" key="5">
    <source>
        <dbReference type="EMBL" id="KKR82099.1"/>
    </source>
</evidence>
<dbReference type="Pfam" id="PF00079">
    <property type="entry name" value="Serpin"/>
    <property type="match status" value="1"/>
</dbReference>
<dbReference type="AlphaFoldDB" id="A0A0G0TZ15"/>
<evidence type="ECO:0000259" key="4">
    <source>
        <dbReference type="SMART" id="SM00093"/>
    </source>
</evidence>
<name>A0A0G0TZ15_9BACT</name>
<accession>A0A0G0TZ15</accession>
<feature type="region of interest" description="Disordered" evidence="2">
    <location>
        <begin position="50"/>
        <end position="69"/>
    </location>
</feature>
<dbReference type="SMART" id="SM00093">
    <property type="entry name" value="SERPIN"/>
    <property type="match status" value="1"/>
</dbReference>
<evidence type="ECO:0000313" key="6">
    <source>
        <dbReference type="Proteomes" id="UP000034601"/>
    </source>
</evidence>
<dbReference type="PANTHER" id="PTHR11461">
    <property type="entry name" value="SERINE PROTEASE INHIBITOR, SERPIN"/>
    <property type="match status" value="1"/>
</dbReference>
<dbReference type="Gene3D" id="3.30.497.10">
    <property type="entry name" value="Antithrombin, subunit I, domain 2"/>
    <property type="match status" value="1"/>
</dbReference>
<feature type="domain" description="Serpin" evidence="4">
    <location>
        <begin position="90"/>
        <end position="442"/>
    </location>
</feature>
<dbReference type="InterPro" id="IPR042178">
    <property type="entry name" value="Serpin_sf_1"/>
</dbReference>
<dbReference type="InterPro" id="IPR023795">
    <property type="entry name" value="Serpin_CS"/>
</dbReference>
<keyword evidence="3" id="KW-0472">Membrane</keyword>
<evidence type="ECO:0000256" key="1">
    <source>
        <dbReference type="RuleBase" id="RU000411"/>
    </source>
</evidence>
<dbReference type="PATRIC" id="fig|1618424.3.peg.1089"/>